<evidence type="ECO:0000313" key="9">
    <source>
        <dbReference type="EMBL" id="GGG27592.1"/>
    </source>
</evidence>
<dbReference type="Pfam" id="PF00528">
    <property type="entry name" value="BPD_transp_1"/>
    <property type="match status" value="1"/>
</dbReference>
<comment type="caution">
    <text evidence="9">The sequence shown here is derived from an EMBL/GenBank/DDBJ whole genome shotgun (WGS) entry which is preliminary data.</text>
</comment>
<accession>A0A8J3EBM7</accession>
<organism evidence="9 10">
    <name type="scientific">Caldovatus sediminis</name>
    <dbReference type="NCBI Taxonomy" id="2041189"/>
    <lineage>
        <taxon>Bacteria</taxon>
        <taxon>Pseudomonadati</taxon>
        <taxon>Pseudomonadota</taxon>
        <taxon>Alphaproteobacteria</taxon>
        <taxon>Acetobacterales</taxon>
        <taxon>Roseomonadaceae</taxon>
        <taxon>Caldovatus</taxon>
    </lineage>
</organism>
<keyword evidence="4 7" id="KW-0812">Transmembrane</keyword>
<dbReference type="InterPro" id="IPR005769">
    <property type="entry name" value="PhnE/PtxC"/>
</dbReference>
<evidence type="ECO:0000256" key="4">
    <source>
        <dbReference type="ARBA" id="ARBA00022692"/>
    </source>
</evidence>
<dbReference type="SUPFAM" id="SSF161098">
    <property type="entry name" value="MetI-like"/>
    <property type="match status" value="1"/>
</dbReference>
<gene>
    <name evidence="9" type="ORF">GCM10010964_14420</name>
</gene>
<feature type="transmembrane region" description="Helical" evidence="7">
    <location>
        <begin position="22"/>
        <end position="39"/>
    </location>
</feature>
<feature type="transmembrane region" description="Helical" evidence="7">
    <location>
        <begin position="217"/>
        <end position="234"/>
    </location>
</feature>
<protein>
    <submittedName>
        <fullName evidence="9">Phosphonate ABC transporter, permease protein PhnE</fullName>
    </submittedName>
</protein>
<keyword evidence="5 7" id="KW-1133">Transmembrane helix</keyword>
<sequence length="268" mass="28258">MSGAAGLARPPSPPRRPFAPSWGFRLGALALIAYTVYAVPQLGLSWERLAVGFGEAGRFIARMLPPNFARWELLVEGLLESLQIAILASAIGIALSLPLGVLAARNLAPWWINAPVRGLIALCRSLHYVIVAILFVKAIGFGALAGVAALVVASIGFIAKLFAEALEEISMKPVEAVRAAGAGTLAVLVYAVLPQVASRFVGFCLYQLDSNLRNSTLVGIVGAGGIGGTLFAAFKRFDYDFVSAILIAIIAMIFLAELVSGRVRAALR</sequence>
<dbReference type="EMBL" id="BMKS01000003">
    <property type="protein sequence ID" value="GGG27592.1"/>
    <property type="molecule type" value="Genomic_DNA"/>
</dbReference>
<feature type="transmembrane region" description="Helical" evidence="7">
    <location>
        <begin position="141"/>
        <end position="163"/>
    </location>
</feature>
<dbReference type="RefSeq" id="WP_188899327.1">
    <property type="nucleotide sequence ID" value="NZ_BMKS01000003.1"/>
</dbReference>
<feature type="domain" description="ABC transmembrane type-1" evidence="8">
    <location>
        <begin position="78"/>
        <end position="260"/>
    </location>
</feature>
<name>A0A8J3EBM7_9PROT</name>
<dbReference type="GO" id="GO:0005886">
    <property type="term" value="C:plasma membrane"/>
    <property type="evidence" value="ECO:0007669"/>
    <property type="project" value="UniProtKB-SubCell"/>
</dbReference>
<dbReference type="CDD" id="cd06261">
    <property type="entry name" value="TM_PBP2"/>
    <property type="match status" value="1"/>
</dbReference>
<comment type="similarity">
    <text evidence="7">Belongs to the binding-protein-dependent transport system permease family.</text>
</comment>
<dbReference type="GO" id="GO:0015416">
    <property type="term" value="F:ABC-type phosphonate transporter activity"/>
    <property type="evidence" value="ECO:0007669"/>
    <property type="project" value="InterPro"/>
</dbReference>
<keyword evidence="10" id="KW-1185">Reference proteome</keyword>
<dbReference type="PANTHER" id="PTHR30043">
    <property type="entry name" value="PHOSPHONATES TRANSPORT SYSTEM PERMEASE PROTEIN"/>
    <property type="match status" value="1"/>
</dbReference>
<reference evidence="9 10" key="1">
    <citation type="journal article" date="2014" name="Int. J. Syst. Evol. Microbiol.">
        <title>Complete genome sequence of Corynebacterium casei LMG S-19264T (=DSM 44701T), isolated from a smear-ripened cheese.</title>
        <authorList>
            <consortium name="US DOE Joint Genome Institute (JGI-PGF)"/>
            <person name="Walter F."/>
            <person name="Albersmeier A."/>
            <person name="Kalinowski J."/>
            <person name="Ruckert C."/>
        </authorList>
    </citation>
    <scope>NUCLEOTIDE SEQUENCE [LARGE SCALE GENOMIC DNA]</scope>
    <source>
        <strain evidence="9 10">CGMCC 1.16330</strain>
    </source>
</reference>
<evidence type="ECO:0000256" key="7">
    <source>
        <dbReference type="RuleBase" id="RU363032"/>
    </source>
</evidence>
<evidence type="ECO:0000256" key="1">
    <source>
        <dbReference type="ARBA" id="ARBA00004651"/>
    </source>
</evidence>
<feature type="transmembrane region" description="Helical" evidence="7">
    <location>
        <begin position="175"/>
        <end position="197"/>
    </location>
</feature>
<dbReference type="Proteomes" id="UP000597507">
    <property type="component" value="Unassembled WGS sequence"/>
</dbReference>
<keyword evidence="3" id="KW-1003">Cell membrane</keyword>
<dbReference type="NCBIfam" id="TIGR01097">
    <property type="entry name" value="PhnE"/>
    <property type="match status" value="1"/>
</dbReference>
<comment type="subcellular location">
    <subcellularLocation>
        <location evidence="1 7">Cell membrane</location>
        <topology evidence="1 7">Multi-pass membrane protein</topology>
    </subcellularLocation>
</comment>
<dbReference type="AlphaFoldDB" id="A0A8J3EBM7"/>
<feature type="transmembrane region" description="Helical" evidence="7">
    <location>
        <begin position="241"/>
        <end position="259"/>
    </location>
</feature>
<keyword evidence="6 7" id="KW-0472">Membrane</keyword>
<proteinExistence type="inferred from homology"/>
<dbReference type="PANTHER" id="PTHR30043:SF1">
    <property type="entry name" value="ABC TRANSPORT SYSTEM PERMEASE PROTEIN P69"/>
    <property type="match status" value="1"/>
</dbReference>
<dbReference type="Gene3D" id="1.10.3720.10">
    <property type="entry name" value="MetI-like"/>
    <property type="match status" value="1"/>
</dbReference>
<evidence type="ECO:0000256" key="3">
    <source>
        <dbReference type="ARBA" id="ARBA00022475"/>
    </source>
</evidence>
<dbReference type="InterPro" id="IPR035906">
    <property type="entry name" value="MetI-like_sf"/>
</dbReference>
<keyword evidence="2 7" id="KW-0813">Transport</keyword>
<dbReference type="PROSITE" id="PS50928">
    <property type="entry name" value="ABC_TM1"/>
    <property type="match status" value="1"/>
</dbReference>
<evidence type="ECO:0000256" key="6">
    <source>
        <dbReference type="ARBA" id="ARBA00023136"/>
    </source>
</evidence>
<evidence type="ECO:0000256" key="5">
    <source>
        <dbReference type="ARBA" id="ARBA00022989"/>
    </source>
</evidence>
<evidence type="ECO:0000259" key="8">
    <source>
        <dbReference type="PROSITE" id="PS50928"/>
    </source>
</evidence>
<feature type="transmembrane region" description="Helical" evidence="7">
    <location>
        <begin position="82"/>
        <end position="104"/>
    </location>
</feature>
<dbReference type="InterPro" id="IPR000515">
    <property type="entry name" value="MetI-like"/>
</dbReference>
<evidence type="ECO:0000256" key="2">
    <source>
        <dbReference type="ARBA" id="ARBA00022448"/>
    </source>
</evidence>
<evidence type="ECO:0000313" key="10">
    <source>
        <dbReference type="Proteomes" id="UP000597507"/>
    </source>
</evidence>